<protein>
    <recommendedName>
        <fullName evidence="4">Putative glucose-6-phosphate 1-epimerase</fullName>
        <ecNumber evidence="4">5.1.3.15</ecNumber>
    </recommendedName>
</protein>
<gene>
    <name evidence="5" type="ORF">A3224_04125</name>
</gene>
<name>A0A143HKU8_MICTH</name>
<dbReference type="Pfam" id="PF01263">
    <property type="entry name" value="Aldose_epim"/>
    <property type="match status" value="1"/>
</dbReference>
<dbReference type="CDD" id="cd09020">
    <property type="entry name" value="D-hex-6-P-epi_like"/>
    <property type="match status" value="1"/>
</dbReference>
<dbReference type="KEGG" id="mthd:A3224_04125"/>
<evidence type="ECO:0000256" key="1">
    <source>
        <dbReference type="ARBA" id="ARBA00001096"/>
    </source>
</evidence>
<dbReference type="AlphaFoldDB" id="A0A143HKU8"/>
<keyword evidence="6" id="KW-1185">Reference proteome</keyword>
<dbReference type="GO" id="GO:0005975">
    <property type="term" value="P:carbohydrate metabolic process"/>
    <property type="evidence" value="ECO:0007669"/>
    <property type="project" value="InterPro"/>
</dbReference>
<dbReference type="GeneID" id="76607239"/>
<dbReference type="InterPro" id="IPR008183">
    <property type="entry name" value="Aldose_1/G6P_1-epimerase"/>
</dbReference>
<proteinExistence type="inferred from homology"/>
<dbReference type="STRING" id="252514.A3224_04125"/>
<dbReference type="InterPro" id="IPR025532">
    <property type="entry name" value="G6P_1-epimerase"/>
</dbReference>
<dbReference type="InterPro" id="IPR011013">
    <property type="entry name" value="Gal_mutarotase_sf_dom"/>
</dbReference>
<dbReference type="Gene3D" id="2.70.98.10">
    <property type="match status" value="1"/>
</dbReference>
<dbReference type="EMBL" id="CP014864">
    <property type="protein sequence ID" value="AMX01882.1"/>
    <property type="molecule type" value="Genomic_DNA"/>
</dbReference>
<dbReference type="GO" id="GO:0030246">
    <property type="term" value="F:carbohydrate binding"/>
    <property type="evidence" value="ECO:0007669"/>
    <property type="project" value="UniProtKB-UniRule"/>
</dbReference>
<dbReference type="OrthoDB" id="9790727at2"/>
<comment type="similarity">
    <text evidence="2 4">Belongs to the glucose-6-phosphate 1-epimerase family.</text>
</comment>
<evidence type="ECO:0000313" key="6">
    <source>
        <dbReference type="Proteomes" id="UP000076077"/>
    </source>
</evidence>
<dbReference type="InterPro" id="IPR014718">
    <property type="entry name" value="GH-type_carb-bd"/>
</dbReference>
<evidence type="ECO:0000313" key="5">
    <source>
        <dbReference type="EMBL" id="AMX01882.1"/>
    </source>
</evidence>
<reference evidence="6" key="1">
    <citation type="submission" date="2016-03" db="EMBL/GenBank/DDBJ databases">
        <authorList>
            <person name="Lee Y.-S."/>
            <person name="Choi Y.-L."/>
        </authorList>
    </citation>
    <scope>NUCLEOTIDE SEQUENCE [LARGE SCALE GENOMIC DNA]</scope>
    <source>
        <strain evidence="6">DAU221</strain>
    </source>
</reference>
<dbReference type="RefSeq" id="WP_067151874.1">
    <property type="nucleotide sequence ID" value="NZ_CP014864.1"/>
</dbReference>
<organism evidence="5 6">
    <name type="scientific">Microbulbifer thermotolerans</name>
    <dbReference type="NCBI Taxonomy" id="252514"/>
    <lineage>
        <taxon>Bacteria</taxon>
        <taxon>Pseudomonadati</taxon>
        <taxon>Pseudomonadota</taxon>
        <taxon>Gammaproteobacteria</taxon>
        <taxon>Cellvibrionales</taxon>
        <taxon>Microbulbiferaceae</taxon>
        <taxon>Microbulbifer</taxon>
    </lineage>
</organism>
<dbReference type="PANTHER" id="PTHR11122:SF13">
    <property type="entry name" value="GLUCOSE-6-PHOSPHATE 1-EPIMERASE"/>
    <property type="match status" value="1"/>
</dbReference>
<dbReference type="Proteomes" id="UP000076077">
    <property type="component" value="Chromosome"/>
</dbReference>
<dbReference type="PANTHER" id="PTHR11122">
    <property type="entry name" value="APOSPORY-ASSOCIATED PROTEIN C-RELATED"/>
    <property type="match status" value="1"/>
</dbReference>
<evidence type="ECO:0000256" key="2">
    <source>
        <dbReference type="ARBA" id="ARBA00005866"/>
    </source>
</evidence>
<keyword evidence="3 4" id="KW-0413">Isomerase</keyword>
<dbReference type="EC" id="5.1.3.15" evidence="4"/>
<comment type="catalytic activity">
    <reaction evidence="1">
        <text>alpha-D-glucose 6-phosphate = beta-D-glucose 6-phosphate</text>
        <dbReference type="Rhea" id="RHEA:16249"/>
        <dbReference type="ChEBI" id="CHEBI:58225"/>
        <dbReference type="ChEBI" id="CHEBI:58247"/>
        <dbReference type="EC" id="5.1.3.15"/>
    </reaction>
</comment>
<evidence type="ECO:0000256" key="4">
    <source>
        <dbReference type="PIRNR" id="PIRNR016020"/>
    </source>
</evidence>
<dbReference type="GO" id="GO:0047938">
    <property type="term" value="F:glucose-6-phosphate 1-epimerase activity"/>
    <property type="evidence" value="ECO:0007669"/>
    <property type="project" value="UniProtKB-UniRule"/>
</dbReference>
<evidence type="ECO:0000256" key="3">
    <source>
        <dbReference type="ARBA" id="ARBA00023235"/>
    </source>
</evidence>
<dbReference type="SUPFAM" id="SSF74650">
    <property type="entry name" value="Galactose mutarotase-like"/>
    <property type="match status" value="1"/>
</dbReference>
<accession>A0A143HKU8</accession>
<sequence>MSERLQADWLSRTDSGALYGEPGLELLKVQTRLCRAVIAVQGAQLLEFQAQGREPLLWLSPRAQFREGKPVRGGIPLCMPWFGVNRRDPAKPKHGLVRNAPWQLSGARALPDGEVELVFTYDHAGNVLFSTPFFCEVTMALGRGLRLQLALQNRGAERTEFSWAWHTYFPVEELCKVEVRGLEGCEYLDNTRDLQRFTQEGALTFSGEVDRIYEQAPERQQILTRAPIEARSENCHSVICWNPGAEMAETLEDVGEHYREYVCVEHGNAFSHSWQLEPGAMARASLHLQR</sequence>
<dbReference type="PIRSF" id="PIRSF016020">
    <property type="entry name" value="PHexose_mutarotase"/>
    <property type="match status" value="1"/>
</dbReference>